<proteinExistence type="predicted"/>
<keyword evidence="2" id="KW-1185">Reference proteome</keyword>
<protein>
    <submittedName>
        <fullName evidence="1">Uncharacterized protein</fullName>
    </submittedName>
</protein>
<evidence type="ECO:0000313" key="2">
    <source>
        <dbReference type="Proteomes" id="UP001500192"/>
    </source>
</evidence>
<name>A0ABP9Q2S2_9PSEU</name>
<evidence type="ECO:0000313" key="1">
    <source>
        <dbReference type="EMBL" id="GAA5155835.1"/>
    </source>
</evidence>
<gene>
    <name evidence="1" type="ORF">GCM10023214_12100</name>
</gene>
<dbReference type="EMBL" id="BAABIB010000032">
    <property type="protein sequence ID" value="GAA5155835.1"/>
    <property type="molecule type" value="Genomic_DNA"/>
</dbReference>
<reference evidence="2" key="1">
    <citation type="journal article" date="2019" name="Int. J. Syst. Evol. Microbiol.">
        <title>The Global Catalogue of Microorganisms (GCM) 10K type strain sequencing project: providing services to taxonomists for standard genome sequencing and annotation.</title>
        <authorList>
            <consortium name="The Broad Institute Genomics Platform"/>
            <consortium name="The Broad Institute Genome Sequencing Center for Infectious Disease"/>
            <person name="Wu L."/>
            <person name="Ma J."/>
        </authorList>
    </citation>
    <scope>NUCLEOTIDE SEQUENCE [LARGE SCALE GENOMIC DNA]</scope>
    <source>
        <strain evidence="2">JCM 18054</strain>
    </source>
</reference>
<comment type="caution">
    <text evidence="1">The sequence shown here is derived from an EMBL/GenBank/DDBJ whole genome shotgun (WGS) entry which is preliminary data.</text>
</comment>
<organism evidence="1 2">
    <name type="scientific">Amycolatopsis dongchuanensis</name>
    <dbReference type="NCBI Taxonomy" id="1070866"/>
    <lineage>
        <taxon>Bacteria</taxon>
        <taxon>Bacillati</taxon>
        <taxon>Actinomycetota</taxon>
        <taxon>Actinomycetes</taxon>
        <taxon>Pseudonocardiales</taxon>
        <taxon>Pseudonocardiaceae</taxon>
        <taxon>Amycolatopsis</taxon>
    </lineage>
</organism>
<dbReference type="Proteomes" id="UP001500192">
    <property type="component" value="Unassembled WGS sequence"/>
</dbReference>
<sequence length="90" mass="9969">MSGGVGGFADIPYWNVDLPGLTREQAEWIAETACVKYGLPSSVVDPSVFLTLHMDRETALRIAQGLSNFDDDISVGVREIIDEWIRSTIR</sequence>
<accession>A0ABP9Q2S2</accession>